<dbReference type="EMBL" id="CAJZBQ010000063">
    <property type="protein sequence ID" value="CAG9335888.1"/>
    <property type="molecule type" value="Genomic_DNA"/>
</dbReference>
<protein>
    <submittedName>
        <fullName evidence="1">Uncharacterized protein</fullName>
    </submittedName>
</protein>
<sequence length="120" mass="14259">MWRRSRSISTFLSSKQKYFKNICKIYYWAKRKFPKRKQLQISQKSKGRAVMPYIDDSDSQIDDGWNKGCNLVHAETIRENPENSLLNIINRSKTATERQENARQNRVRIAKCKKSKDFLT</sequence>
<name>A0AAU9KBL7_9CILI</name>
<dbReference type="Proteomes" id="UP001162131">
    <property type="component" value="Unassembled WGS sequence"/>
</dbReference>
<comment type="caution">
    <text evidence="1">The sequence shown here is derived from an EMBL/GenBank/DDBJ whole genome shotgun (WGS) entry which is preliminary data.</text>
</comment>
<evidence type="ECO:0000313" key="1">
    <source>
        <dbReference type="EMBL" id="CAG9335888.1"/>
    </source>
</evidence>
<evidence type="ECO:0000313" key="2">
    <source>
        <dbReference type="Proteomes" id="UP001162131"/>
    </source>
</evidence>
<keyword evidence="2" id="KW-1185">Reference proteome</keyword>
<gene>
    <name evidence="1" type="ORF">BSTOLATCC_MIC65208</name>
</gene>
<organism evidence="1 2">
    <name type="scientific">Blepharisma stoltei</name>
    <dbReference type="NCBI Taxonomy" id="1481888"/>
    <lineage>
        <taxon>Eukaryota</taxon>
        <taxon>Sar</taxon>
        <taxon>Alveolata</taxon>
        <taxon>Ciliophora</taxon>
        <taxon>Postciliodesmatophora</taxon>
        <taxon>Heterotrichea</taxon>
        <taxon>Heterotrichida</taxon>
        <taxon>Blepharismidae</taxon>
        <taxon>Blepharisma</taxon>
    </lineage>
</organism>
<accession>A0AAU9KBL7</accession>
<proteinExistence type="predicted"/>
<reference evidence="1" key="1">
    <citation type="submission" date="2021-09" db="EMBL/GenBank/DDBJ databases">
        <authorList>
            <consortium name="AG Swart"/>
            <person name="Singh M."/>
            <person name="Singh A."/>
            <person name="Seah K."/>
            <person name="Emmerich C."/>
        </authorList>
    </citation>
    <scope>NUCLEOTIDE SEQUENCE</scope>
    <source>
        <strain evidence="1">ATCC30299</strain>
    </source>
</reference>
<dbReference type="AlphaFoldDB" id="A0AAU9KBL7"/>